<proteinExistence type="predicted"/>
<organism evidence="1 2">
    <name type="scientific">Candidatus Coproplasma stercoripullorum</name>
    <dbReference type="NCBI Taxonomy" id="2840751"/>
    <lineage>
        <taxon>Bacteria</taxon>
        <taxon>Bacillati</taxon>
        <taxon>Bacillota</taxon>
        <taxon>Clostridia</taxon>
        <taxon>Eubacteriales</taxon>
        <taxon>Candidatus Coproplasma</taxon>
    </lineage>
</organism>
<dbReference type="EMBL" id="DVHB01000003">
    <property type="protein sequence ID" value="HIR38769.1"/>
    <property type="molecule type" value="Genomic_DNA"/>
</dbReference>
<name>A0A9D1AGK6_9FIRM</name>
<reference evidence="1" key="2">
    <citation type="journal article" date="2021" name="PeerJ">
        <title>Extensive microbial diversity within the chicken gut microbiome revealed by metagenomics and culture.</title>
        <authorList>
            <person name="Gilroy R."/>
            <person name="Ravi A."/>
            <person name="Getino M."/>
            <person name="Pursley I."/>
            <person name="Horton D.L."/>
            <person name="Alikhan N.F."/>
            <person name="Baker D."/>
            <person name="Gharbi K."/>
            <person name="Hall N."/>
            <person name="Watson M."/>
            <person name="Adriaenssens E.M."/>
            <person name="Foster-Nyarko E."/>
            <person name="Jarju S."/>
            <person name="Secka A."/>
            <person name="Antonio M."/>
            <person name="Oren A."/>
            <person name="Chaudhuri R.R."/>
            <person name="La Ragione R."/>
            <person name="Hildebrand F."/>
            <person name="Pallen M.J."/>
        </authorList>
    </citation>
    <scope>NUCLEOTIDE SEQUENCE</scope>
    <source>
        <strain evidence="1">ChiW25-3613</strain>
    </source>
</reference>
<dbReference type="InterPro" id="IPR014208">
    <property type="entry name" value="Spore_III_D"/>
</dbReference>
<comment type="caution">
    <text evidence="1">The sequence shown here is derived from an EMBL/GenBank/DDBJ whole genome shotgun (WGS) entry which is preliminary data.</text>
</comment>
<sequence length="130" mass="13921">MQENYAWEYIAERAVREAEYIIGTGATVRACANYFGISKSTVHKDVSERLKDVDAALYAGVRQVLDKNLSERHIRGGLATRDKYRGKVASCKGGCACGGDTCGTGDACANCAKGECACADTALSRSEQKL</sequence>
<dbReference type="AlphaFoldDB" id="A0A9D1AGK6"/>
<protein>
    <submittedName>
        <fullName evidence="1">Sporulation transcriptional regulator SpoIIID</fullName>
    </submittedName>
</protein>
<accession>A0A9D1AGK6</accession>
<reference evidence="1" key="1">
    <citation type="submission" date="2020-10" db="EMBL/GenBank/DDBJ databases">
        <authorList>
            <person name="Gilroy R."/>
        </authorList>
    </citation>
    <scope>NUCLEOTIDE SEQUENCE</scope>
    <source>
        <strain evidence="1">ChiW25-3613</strain>
    </source>
</reference>
<evidence type="ECO:0000313" key="2">
    <source>
        <dbReference type="Proteomes" id="UP000824179"/>
    </source>
</evidence>
<dbReference type="Proteomes" id="UP000824179">
    <property type="component" value="Unassembled WGS sequence"/>
</dbReference>
<gene>
    <name evidence="1" type="ORF">IAB90_00140</name>
</gene>
<dbReference type="Pfam" id="PF12116">
    <property type="entry name" value="SpoIIID"/>
    <property type="match status" value="1"/>
</dbReference>
<evidence type="ECO:0000313" key="1">
    <source>
        <dbReference type="EMBL" id="HIR38769.1"/>
    </source>
</evidence>